<dbReference type="Pfam" id="PF20355">
    <property type="entry name" value="DUF6650"/>
    <property type="match status" value="1"/>
</dbReference>
<dbReference type="RefSeq" id="WP_183999759.1">
    <property type="nucleotide sequence ID" value="NZ_JACIEH010000003.1"/>
</dbReference>
<dbReference type="Proteomes" id="UP000557392">
    <property type="component" value="Unassembled WGS sequence"/>
</dbReference>
<organism evidence="1 2">
    <name type="scientific">Sphingomonas kyeonggiensis</name>
    <dbReference type="NCBI Taxonomy" id="1268553"/>
    <lineage>
        <taxon>Bacteria</taxon>
        <taxon>Pseudomonadati</taxon>
        <taxon>Pseudomonadota</taxon>
        <taxon>Alphaproteobacteria</taxon>
        <taxon>Sphingomonadales</taxon>
        <taxon>Sphingomonadaceae</taxon>
        <taxon>Sphingomonas</taxon>
    </lineage>
</organism>
<dbReference type="InterPro" id="IPR046592">
    <property type="entry name" value="DUF6650"/>
</dbReference>
<dbReference type="EMBL" id="JACIEH010000003">
    <property type="protein sequence ID" value="MBB4100472.1"/>
    <property type="molecule type" value="Genomic_DNA"/>
</dbReference>
<sequence>MELGAAETGLLEDCHEDWRALWEIPAGRNVDESVAFLVPLVAGGYLTTLAVTAWEEAVAAPPMNRDEALAVVKRGENYARPANEGEIFYLLSITPEAEAAISPGASWQPSAADRDVAAELLVRLEDRRVLYNPGTAEVPHHCIQSIVEIRRLLSDALVKASAKGVLSEHLRALGAACRRFLDRVGSDGDDHKAMRSHGHYLSWEFLDALGQLRAIFGIHIALVAAEFDLEVRGELTNILPPEPKAGDWTDPPARRW</sequence>
<dbReference type="AlphaFoldDB" id="A0A7W6JXV0"/>
<name>A0A7W6JXV0_9SPHN</name>
<keyword evidence="2" id="KW-1185">Reference proteome</keyword>
<accession>A0A7W6JXV0</accession>
<protein>
    <submittedName>
        <fullName evidence="1">Uncharacterized protein</fullName>
    </submittedName>
</protein>
<gene>
    <name evidence="1" type="ORF">GGR46_004044</name>
</gene>
<evidence type="ECO:0000313" key="1">
    <source>
        <dbReference type="EMBL" id="MBB4100472.1"/>
    </source>
</evidence>
<proteinExistence type="predicted"/>
<reference evidence="1 2" key="1">
    <citation type="submission" date="2020-08" db="EMBL/GenBank/DDBJ databases">
        <title>Genomic Encyclopedia of Type Strains, Phase IV (KMG-IV): sequencing the most valuable type-strain genomes for metagenomic binning, comparative biology and taxonomic classification.</title>
        <authorList>
            <person name="Goeker M."/>
        </authorList>
    </citation>
    <scope>NUCLEOTIDE SEQUENCE [LARGE SCALE GENOMIC DNA]</scope>
    <source>
        <strain evidence="1 2">DSM 101806</strain>
    </source>
</reference>
<evidence type="ECO:0000313" key="2">
    <source>
        <dbReference type="Proteomes" id="UP000557392"/>
    </source>
</evidence>
<comment type="caution">
    <text evidence="1">The sequence shown here is derived from an EMBL/GenBank/DDBJ whole genome shotgun (WGS) entry which is preliminary data.</text>
</comment>